<evidence type="ECO:0000313" key="11">
    <source>
        <dbReference type="Proteomes" id="UP000199397"/>
    </source>
</evidence>
<dbReference type="NCBIfam" id="TIGR01509">
    <property type="entry name" value="HAD-SF-IA-v3"/>
    <property type="match status" value="1"/>
</dbReference>
<dbReference type="FunFam" id="3.40.50.1000:FF:000022">
    <property type="entry name" value="Phosphoglycolate phosphatase"/>
    <property type="match status" value="1"/>
</dbReference>
<comment type="pathway">
    <text evidence="3">Organic acid metabolism; glycolate biosynthesis; glycolate from 2-phosphoglycolate: step 1/1.</text>
</comment>
<dbReference type="PANTHER" id="PTHR43434">
    <property type="entry name" value="PHOSPHOGLYCOLATE PHOSPHATASE"/>
    <property type="match status" value="1"/>
</dbReference>
<keyword evidence="7" id="KW-0378">Hydrolase</keyword>
<keyword evidence="9" id="KW-0119">Carbohydrate metabolism</keyword>
<dbReference type="GO" id="GO:0006281">
    <property type="term" value="P:DNA repair"/>
    <property type="evidence" value="ECO:0007669"/>
    <property type="project" value="TreeGrafter"/>
</dbReference>
<evidence type="ECO:0000256" key="4">
    <source>
        <dbReference type="ARBA" id="ARBA00006171"/>
    </source>
</evidence>
<evidence type="ECO:0000256" key="6">
    <source>
        <dbReference type="ARBA" id="ARBA00022723"/>
    </source>
</evidence>
<sequence>MPTSSFFPIKCVLFDLDGTLLDTAPDLLAALNAVLVAEGREPFTLAQARHTVSHGSIGMLELAFGTEQSTDDLQRRRAIFLDYYQANISRHSRLFDAIPTVLETLEADGTPWGIVTNKPEYLTFPLLVALDLHTRPACIIGGDTLPVAKPHPEPLLLAAQRCGIPPAQCLYVGDAERDIVAGRNAGMQTLIAEWGYLNANNEHHAWPADGSLMHPSELLAWLT</sequence>
<comment type="similarity">
    <text evidence="4">Belongs to the HAD-like hydrolase superfamily. CbbY/CbbZ/Gph/YieH family.</text>
</comment>
<evidence type="ECO:0000256" key="8">
    <source>
        <dbReference type="ARBA" id="ARBA00022842"/>
    </source>
</evidence>
<evidence type="ECO:0000256" key="9">
    <source>
        <dbReference type="ARBA" id="ARBA00023277"/>
    </source>
</evidence>
<evidence type="ECO:0000256" key="7">
    <source>
        <dbReference type="ARBA" id="ARBA00022801"/>
    </source>
</evidence>
<dbReference type="InterPro" id="IPR037512">
    <property type="entry name" value="PGPase_prok"/>
</dbReference>
<keyword evidence="8" id="KW-0460">Magnesium</keyword>
<dbReference type="SFLD" id="SFLDG01129">
    <property type="entry name" value="C1.5:_HAD__Beta-PGM__Phosphata"/>
    <property type="match status" value="1"/>
</dbReference>
<dbReference type="InterPro" id="IPR041492">
    <property type="entry name" value="HAD_2"/>
</dbReference>
<dbReference type="OrthoDB" id="9776368at2"/>
<protein>
    <recommendedName>
        <fullName evidence="5">phosphoglycolate phosphatase</fullName>
        <ecNumber evidence="5">3.1.3.18</ecNumber>
    </recommendedName>
</protein>
<dbReference type="STRING" id="525918.SAMN05660964_02361"/>
<dbReference type="Gene3D" id="3.40.50.1000">
    <property type="entry name" value="HAD superfamily/HAD-like"/>
    <property type="match status" value="1"/>
</dbReference>
<dbReference type="GO" id="GO:0005975">
    <property type="term" value="P:carbohydrate metabolic process"/>
    <property type="evidence" value="ECO:0007669"/>
    <property type="project" value="InterPro"/>
</dbReference>
<dbReference type="PRINTS" id="PR00413">
    <property type="entry name" value="HADHALOGNASE"/>
</dbReference>
<dbReference type="EC" id="3.1.3.18" evidence="5"/>
<dbReference type="GO" id="GO:0046872">
    <property type="term" value="F:metal ion binding"/>
    <property type="evidence" value="ECO:0007669"/>
    <property type="project" value="UniProtKB-KW"/>
</dbReference>
<evidence type="ECO:0000256" key="2">
    <source>
        <dbReference type="ARBA" id="ARBA00001946"/>
    </source>
</evidence>
<reference evidence="10 11" key="1">
    <citation type="submission" date="2016-10" db="EMBL/GenBank/DDBJ databases">
        <authorList>
            <person name="de Groot N.N."/>
        </authorList>
    </citation>
    <scope>NUCLEOTIDE SEQUENCE [LARGE SCALE GENOMIC DNA]</scope>
    <source>
        <strain evidence="10 11">DSM 21228</strain>
    </source>
</reference>
<dbReference type="PANTHER" id="PTHR43434:SF23">
    <property type="entry name" value="PHOSPHOGLYCOLATE PHOSPHATASE"/>
    <property type="match status" value="1"/>
</dbReference>
<dbReference type="NCBIfam" id="TIGR01449">
    <property type="entry name" value="PGP_bact"/>
    <property type="match status" value="1"/>
</dbReference>
<evidence type="ECO:0000256" key="5">
    <source>
        <dbReference type="ARBA" id="ARBA00013078"/>
    </source>
</evidence>
<dbReference type="InterPro" id="IPR023198">
    <property type="entry name" value="PGP-like_dom2"/>
</dbReference>
<dbReference type="Pfam" id="PF13419">
    <property type="entry name" value="HAD_2"/>
    <property type="match status" value="1"/>
</dbReference>
<dbReference type="InterPro" id="IPR006439">
    <property type="entry name" value="HAD-SF_hydro_IA"/>
</dbReference>
<accession>A0A1H4DQS2</accession>
<organism evidence="10 11">
    <name type="scientific">Thiothrix caldifontis</name>
    <dbReference type="NCBI Taxonomy" id="525918"/>
    <lineage>
        <taxon>Bacteria</taxon>
        <taxon>Pseudomonadati</taxon>
        <taxon>Pseudomonadota</taxon>
        <taxon>Gammaproteobacteria</taxon>
        <taxon>Thiotrichales</taxon>
        <taxon>Thiotrichaceae</taxon>
        <taxon>Thiothrix</taxon>
    </lineage>
</organism>
<dbReference type="InterPro" id="IPR036412">
    <property type="entry name" value="HAD-like_sf"/>
</dbReference>
<keyword evidence="6" id="KW-0479">Metal-binding</keyword>
<dbReference type="GO" id="GO:0008967">
    <property type="term" value="F:phosphoglycolate phosphatase activity"/>
    <property type="evidence" value="ECO:0007669"/>
    <property type="project" value="UniProtKB-EC"/>
</dbReference>
<comment type="cofactor">
    <cofactor evidence="2">
        <name>Mg(2+)</name>
        <dbReference type="ChEBI" id="CHEBI:18420"/>
    </cofactor>
</comment>
<proteinExistence type="inferred from homology"/>
<dbReference type="InterPro" id="IPR050155">
    <property type="entry name" value="HAD-like_hydrolase_sf"/>
</dbReference>
<dbReference type="InterPro" id="IPR023214">
    <property type="entry name" value="HAD_sf"/>
</dbReference>
<keyword evidence="11" id="KW-1185">Reference proteome</keyword>
<dbReference type="NCBIfam" id="TIGR01549">
    <property type="entry name" value="HAD-SF-IA-v1"/>
    <property type="match status" value="1"/>
</dbReference>
<dbReference type="EMBL" id="FNQP01000012">
    <property type="protein sequence ID" value="SEA75091.1"/>
    <property type="molecule type" value="Genomic_DNA"/>
</dbReference>
<evidence type="ECO:0000256" key="3">
    <source>
        <dbReference type="ARBA" id="ARBA00004818"/>
    </source>
</evidence>
<name>A0A1H4DQS2_9GAMM</name>
<dbReference type="Gene3D" id="1.10.150.240">
    <property type="entry name" value="Putative phosphatase, domain 2"/>
    <property type="match status" value="1"/>
</dbReference>
<evidence type="ECO:0000313" key="10">
    <source>
        <dbReference type="EMBL" id="SEA75091.1"/>
    </source>
</evidence>
<dbReference type="GO" id="GO:0005829">
    <property type="term" value="C:cytosol"/>
    <property type="evidence" value="ECO:0007669"/>
    <property type="project" value="TreeGrafter"/>
</dbReference>
<dbReference type="RefSeq" id="WP_093068875.1">
    <property type="nucleotide sequence ID" value="NZ_FNQP01000012.1"/>
</dbReference>
<dbReference type="AlphaFoldDB" id="A0A1H4DQS2"/>
<dbReference type="SFLD" id="SFLDG01135">
    <property type="entry name" value="C1.5.6:_HAD__Beta-PGM__Phospha"/>
    <property type="match status" value="1"/>
</dbReference>
<evidence type="ECO:0000256" key="1">
    <source>
        <dbReference type="ARBA" id="ARBA00000830"/>
    </source>
</evidence>
<dbReference type="SFLD" id="SFLDS00003">
    <property type="entry name" value="Haloacid_Dehalogenase"/>
    <property type="match status" value="1"/>
</dbReference>
<dbReference type="Proteomes" id="UP000199397">
    <property type="component" value="Unassembled WGS sequence"/>
</dbReference>
<gene>
    <name evidence="10" type="ORF">SAMN05660964_02361</name>
</gene>
<dbReference type="SUPFAM" id="SSF56784">
    <property type="entry name" value="HAD-like"/>
    <property type="match status" value="1"/>
</dbReference>
<comment type="catalytic activity">
    <reaction evidence="1">
        <text>2-phosphoglycolate + H2O = glycolate + phosphate</text>
        <dbReference type="Rhea" id="RHEA:14369"/>
        <dbReference type="ChEBI" id="CHEBI:15377"/>
        <dbReference type="ChEBI" id="CHEBI:29805"/>
        <dbReference type="ChEBI" id="CHEBI:43474"/>
        <dbReference type="ChEBI" id="CHEBI:58033"/>
        <dbReference type="EC" id="3.1.3.18"/>
    </reaction>
</comment>